<keyword evidence="4" id="KW-1185">Reference proteome</keyword>
<dbReference type="RefSeq" id="XP_001876828.1">
    <property type="nucleotide sequence ID" value="XM_001876793.1"/>
</dbReference>
<evidence type="ECO:0000256" key="1">
    <source>
        <dbReference type="SAM" id="MobiDB-lite"/>
    </source>
</evidence>
<feature type="domain" description="DUF6532" evidence="2">
    <location>
        <begin position="76"/>
        <end position="233"/>
    </location>
</feature>
<sequence>MDEHTPSPYSPKSVSLYGRPDGTYYTKEKRYPEAENSDDEFGTKSMLYLQPVVYKYPDAHPKLKAFPHAEPAHVSKQAERDHDMATGAWVESCNARGVRVEFDEDMLKLITARASQVRGQLKTITQPLVEAASRLHMESIQVLPSDTKAHKGLYCHPVFQAIVNKKWFRNKTNNGVIHPEFSEDDTLLKITMALVITVVHRSYFHQTSKHVDVQFTTTVYKHKFNAHLKQIIKFEKKTQESKIIPCLLKHILKLAKKHAKVVDAPDTVALQLTEDDIEAAKKEWENMVFSDDE</sequence>
<evidence type="ECO:0000313" key="4">
    <source>
        <dbReference type="Proteomes" id="UP000001194"/>
    </source>
</evidence>
<dbReference type="STRING" id="486041.B0CZ58"/>
<evidence type="ECO:0000313" key="3">
    <source>
        <dbReference type="EMBL" id="EDR12564.1"/>
    </source>
</evidence>
<reference evidence="3 4" key="1">
    <citation type="journal article" date="2008" name="Nature">
        <title>The genome of Laccaria bicolor provides insights into mycorrhizal symbiosis.</title>
        <authorList>
            <person name="Martin F."/>
            <person name="Aerts A."/>
            <person name="Ahren D."/>
            <person name="Brun A."/>
            <person name="Danchin E.G.J."/>
            <person name="Duchaussoy F."/>
            <person name="Gibon J."/>
            <person name="Kohler A."/>
            <person name="Lindquist E."/>
            <person name="Pereda V."/>
            <person name="Salamov A."/>
            <person name="Shapiro H.J."/>
            <person name="Wuyts J."/>
            <person name="Blaudez D."/>
            <person name="Buee M."/>
            <person name="Brokstein P."/>
            <person name="Canbaeck B."/>
            <person name="Cohen D."/>
            <person name="Courty P.E."/>
            <person name="Coutinho P.M."/>
            <person name="Delaruelle C."/>
            <person name="Detter J.C."/>
            <person name="Deveau A."/>
            <person name="DiFazio S."/>
            <person name="Duplessis S."/>
            <person name="Fraissinet-Tachet L."/>
            <person name="Lucic E."/>
            <person name="Frey-Klett P."/>
            <person name="Fourrey C."/>
            <person name="Feussner I."/>
            <person name="Gay G."/>
            <person name="Grimwood J."/>
            <person name="Hoegger P.J."/>
            <person name="Jain P."/>
            <person name="Kilaru S."/>
            <person name="Labbe J."/>
            <person name="Lin Y.C."/>
            <person name="Legue V."/>
            <person name="Le Tacon F."/>
            <person name="Marmeisse R."/>
            <person name="Melayah D."/>
            <person name="Montanini B."/>
            <person name="Muratet M."/>
            <person name="Nehls U."/>
            <person name="Niculita-Hirzel H."/>
            <person name="Oudot-Le Secq M.P."/>
            <person name="Peter M."/>
            <person name="Quesneville H."/>
            <person name="Rajashekar B."/>
            <person name="Reich M."/>
            <person name="Rouhier N."/>
            <person name="Schmutz J."/>
            <person name="Yin T."/>
            <person name="Chalot M."/>
            <person name="Henrissat B."/>
            <person name="Kuees U."/>
            <person name="Lucas S."/>
            <person name="Van de Peer Y."/>
            <person name="Podila G.K."/>
            <person name="Polle A."/>
            <person name="Pukkila P.J."/>
            <person name="Richardson P.M."/>
            <person name="Rouze P."/>
            <person name="Sanders I.R."/>
            <person name="Stajich J.E."/>
            <person name="Tunlid A."/>
            <person name="Tuskan G."/>
            <person name="Grigoriev I.V."/>
        </authorList>
    </citation>
    <scope>NUCLEOTIDE SEQUENCE [LARGE SCALE GENOMIC DNA]</scope>
    <source>
        <strain evidence="4">S238N-H82 / ATCC MYA-4686</strain>
    </source>
</reference>
<dbReference type="AlphaFoldDB" id="B0CZ58"/>
<accession>B0CZ58</accession>
<proteinExistence type="predicted"/>
<feature type="region of interest" description="Disordered" evidence="1">
    <location>
        <begin position="1"/>
        <end position="38"/>
    </location>
</feature>
<dbReference type="HOGENOM" id="CLU_950173_0_0_1"/>
<gene>
    <name evidence="3" type="ORF">LACBIDRAFT_323111</name>
</gene>
<dbReference type="InterPro" id="IPR045341">
    <property type="entry name" value="DUF6532"/>
</dbReference>
<name>B0CZ58_LACBS</name>
<dbReference type="InParanoid" id="B0CZ58"/>
<dbReference type="Pfam" id="PF20149">
    <property type="entry name" value="DUF6532"/>
    <property type="match status" value="1"/>
</dbReference>
<dbReference type="OrthoDB" id="3257342at2759"/>
<organism evidence="4">
    <name type="scientific">Laccaria bicolor (strain S238N-H82 / ATCC MYA-4686)</name>
    <name type="common">Bicoloured deceiver</name>
    <name type="synonym">Laccaria laccata var. bicolor</name>
    <dbReference type="NCBI Taxonomy" id="486041"/>
    <lineage>
        <taxon>Eukaryota</taxon>
        <taxon>Fungi</taxon>
        <taxon>Dikarya</taxon>
        <taxon>Basidiomycota</taxon>
        <taxon>Agaricomycotina</taxon>
        <taxon>Agaricomycetes</taxon>
        <taxon>Agaricomycetidae</taxon>
        <taxon>Agaricales</taxon>
        <taxon>Agaricineae</taxon>
        <taxon>Hydnangiaceae</taxon>
        <taxon>Laccaria</taxon>
    </lineage>
</organism>
<protein>
    <submittedName>
        <fullName evidence="3">Predicted protein</fullName>
    </submittedName>
</protein>
<evidence type="ECO:0000259" key="2">
    <source>
        <dbReference type="Pfam" id="PF20149"/>
    </source>
</evidence>
<dbReference type="EMBL" id="DS547094">
    <property type="protein sequence ID" value="EDR12564.1"/>
    <property type="molecule type" value="Genomic_DNA"/>
</dbReference>
<dbReference type="KEGG" id="lbc:LACBIDRAFT_323111"/>
<dbReference type="Proteomes" id="UP000001194">
    <property type="component" value="Unassembled WGS sequence"/>
</dbReference>
<dbReference type="GeneID" id="6072578"/>